<dbReference type="OrthoDB" id="1640060at2759"/>
<dbReference type="GO" id="GO:0005524">
    <property type="term" value="F:ATP binding"/>
    <property type="evidence" value="ECO:0007669"/>
    <property type="project" value="InterPro"/>
</dbReference>
<dbReference type="PROSITE" id="PS50011">
    <property type="entry name" value="PROTEIN_KINASE_DOM"/>
    <property type="match status" value="1"/>
</dbReference>
<protein>
    <recommendedName>
        <fullName evidence="1">Protein kinase domain-containing protein</fullName>
    </recommendedName>
</protein>
<dbReference type="FunFam" id="3.30.200.20:FF:000450">
    <property type="entry name" value="Putative LRR receptor-like serine/threonine-protein kinase"/>
    <property type="match status" value="1"/>
</dbReference>
<feature type="domain" description="Protein kinase" evidence="1">
    <location>
        <begin position="63"/>
        <end position="203"/>
    </location>
</feature>
<sequence>MVPSTVWVRGIQVETLAITVVFHVIWKGFDFSFNNLSGVVPSRLCDIPRLSYEDWEAGTKALLDKEFIIGGGSIGTVYRTGFEGGISIALKKLETLGRMRNQEELEHEIGRLGYIQHPNLVHFQGYYWSSSMQLILSEFVPNGNLYDKLHGIGYPGSSISRGNRELNWSRRFQIAFGTARAISVLWDRNVFDIIRMQLETLSI</sequence>
<dbReference type="Proteomes" id="UP000188354">
    <property type="component" value="Chromosome LG06"/>
</dbReference>
<accession>A0A1J7H8L0</accession>
<dbReference type="EMBL" id="CM007366">
    <property type="protein sequence ID" value="OIW09231.1"/>
    <property type="molecule type" value="Genomic_DNA"/>
</dbReference>
<dbReference type="SUPFAM" id="SSF56112">
    <property type="entry name" value="Protein kinase-like (PK-like)"/>
    <property type="match status" value="1"/>
</dbReference>
<dbReference type="Gramene" id="OIW09231">
    <property type="protein sequence ID" value="OIW09231"/>
    <property type="gene ID" value="TanjilG_26444"/>
</dbReference>
<dbReference type="InterPro" id="IPR046959">
    <property type="entry name" value="PRK1-6/SRF4-like"/>
</dbReference>
<dbReference type="GO" id="GO:0004672">
    <property type="term" value="F:protein kinase activity"/>
    <property type="evidence" value="ECO:0007669"/>
    <property type="project" value="InterPro"/>
</dbReference>
<evidence type="ECO:0000313" key="3">
    <source>
        <dbReference type="Proteomes" id="UP000188354"/>
    </source>
</evidence>
<dbReference type="KEGG" id="lang:109350602"/>
<dbReference type="InterPro" id="IPR001245">
    <property type="entry name" value="Ser-Thr/Tyr_kinase_cat_dom"/>
</dbReference>
<dbReference type="Gene3D" id="1.10.510.10">
    <property type="entry name" value="Transferase(Phosphotransferase) domain 1"/>
    <property type="match status" value="1"/>
</dbReference>
<reference evidence="2 3" key="1">
    <citation type="journal article" date="2017" name="Plant Biotechnol. J.">
        <title>A comprehensive draft genome sequence for lupin (Lupinus angustifolius), an emerging health food: insights into plant-microbe interactions and legume evolution.</title>
        <authorList>
            <person name="Hane J.K."/>
            <person name="Ming Y."/>
            <person name="Kamphuis L.G."/>
            <person name="Nelson M.N."/>
            <person name="Garg G."/>
            <person name="Atkins C.A."/>
            <person name="Bayer P.E."/>
            <person name="Bravo A."/>
            <person name="Bringans S."/>
            <person name="Cannon S."/>
            <person name="Edwards D."/>
            <person name="Foley R."/>
            <person name="Gao L.L."/>
            <person name="Harrison M.J."/>
            <person name="Huang W."/>
            <person name="Hurgobin B."/>
            <person name="Li S."/>
            <person name="Liu C.W."/>
            <person name="McGrath A."/>
            <person name="Morahan G."/>
            <person name="Murray J."/>
            <person name="Weller J."/>
            <person name="Jian J."/>
            <person name="Singh K.B."/>
        </authorList>
    </citation>
    <scope>NUCLEOTIDE SEQUENCE [LARGE SCALE GENOMIC DNA]</scope>
    <source>
        <strain evidence="3">cv. Tanjil</strain>
        <tissue evidence="2">Whole plant</tissue>
    </source>
</reference>
<dbReference type="InterPro" id="IPR000719">
    <property type="entry name" value="Prot_kinase_dom"/>
</dbReference>
<gene>
    <name evidence="2" type="ORF">TanjilG_26444</name>
</gene>
<keyword evidence="3" id="KW-1185">Reference proteome</keyword>
<dbReference type="Pfam" id="PF07714">
    <property type="entry name" value="PK_Tyr_Ser-Thr"/>
    <property type="match status" value="1"/>
</dbReference>
<dbReference type="PANTHER" id="PTHR48007:SF76">
    <property type="entry name" value="OS03G0145102 PROTEIN"/>
    <property type="match status" value="1"/>
</dbReference>
<dbReference type="AlphaFoldDB" id="A0A1J7H8L0"/>
<organism evidence="2 3">
    <name type="scientific">Lupinus angustifolius</name>
    <name type="common">Narrow-leaved blue lupine</name>
    <dbReference type="NCBI Taxonomy" id="3871"/>
    <lineage>
        <taxon>Eukaryota</taxon>
        <taxon>Viridiplantae</taxon>
        <taxon>Streptophyta</taxon>
        <taxon>Embryophyta</taxon>
        <taxon>Tracheophyta</taxon>
        <taxon>Spermatophyta</taxon>
        <taxon>Magnoliopsida</taxon>
        <taxon>eudicotyledons</taxon>
        <taxon>Gunneridae</taxon>
        <taxon>Pentapetalae</taxon>
        <taxon>rosids</taxon>
        <taxon>fabids</taxon>
        <taxon>Fabales</taxon>
        <taxon>Fabaceae</taxon>
        <taxon>Papilionoideae</taxon>
        <taxon>50 kb inversion clade</taxon>
        <taxon>genistoids sensu lato</taxon>
        <taxon>core genistoids</taxon>
        <taxon>Genisteae</taxon>
        <taxon>Lupinus</taxon>
    </lineage>
</organism>
<dbReference type="PANTHER" id="PTHR48007">
    <property type="entry name" value="LEUCINE-RICH REPEAT RECEPTOR-LIKE PROTEIN KINASE PXC1"/>
    <property type="match status" value="1"/>
</dbReference>
<name>A0A1J7H8L0_LUPAN</name>
<evidence type="ECO:0000259" key="1">
    <source>
        <dbReference type="PROSITE" id="PS50011"/>
    </source>
</evidence>
<dbReference type="STRING" id="3871.A0A1J7H8L0"/>
<evidence type="ECO:0000313" key="2">
    <source>
        <dbReference type="EMBL" id="OIW09231.1"/>
    </source>
</evidence>
<proteinExistence type="predicted"/>
<dbReference type="InterPro" id="IPR011009">
    <property type="entry name" value="Kinase-like_dom_sf"/>
</dbReference>